<sequence>MSLLIKNGTILSAEGEYNSDIYVEEEKIVAIGKNLDYNADEIVDATGKYMFPGGVDEHVHYGSFGTLDFSTSNAPVVGGTTTVVDFPPQIVGMGIKDSVKVAHENAKDVAMVDYSFHGLVMYPTEDIFDELLTLPEAGISTIKFFMAYKGTPFMVNDDVIFKAMQVAKKAGVTIFLHAENGELVDLLQKQLIAEGKTDPIYHAASRPPVVEAEATRRAIYMAELADSPLFIVHVTAKEAMEAIRDAYQSGLSVYGETCTHYLTLTEEKLAEPNFEGAKYVCSPALRKQEHVDALWQAVQKGWLKAVGSDHAANVGGFENDKKKGLHDFTKIPNGCPSAQDRLALLWTYGVETGKITKEKFVELFSTNPAKIVGLFPEKGQIAIGSDADIVIFDPTYRGKITVEESYHRSDYNTFEGMDMIGRPEKVYLRGKLTAENGKFVGIKGQGKYIKSKPFGLCYEEFKGRATKTSSLV</sequence>
<gene>
    <name evidence="10" type="primary">hydA</name>
    <name evidence="10" type="ORF">D8M04_18155</name>
</gene>
<comment type="function">
    <text evidence="6">Catalyzes the stereospecific hydrolysis of the cyclic amide bond of D-hydantoin derivatives.</text>
</comment>
<dbReference type="NCBIfam" id="TIGR02033">
    <property type="entry name" value="D-hydantoinase"/>
    <property type="match status" value="1"/>
</dbReference>
<evidence type="ECO:0000256" key="1">
    <source>
        <dbReference type="ARBA" id="ARBA00001947"/>
    </source>
</evidence>
<dbReference type="InterPro" id="IPR011778">
    <property type="entry name" value="Hydantoinase/dihydroPyrase"/>
</dbReference>
<evidence type="ECO:0000259" key="9">
    <source>
        <dbReference type="Pfam" id="PF01979"/>
    </source>
</evidence>
<comment type="caution">
    <text evidence="10">The sequence shown here is derived from an EMBL/GenBank/DDBJ whole genome shotgun (WGS) entry which is preliminary data.</text>
</comment>
<dbReference type="InterPro" id="IPR032466">
    <property type="entry name" value="Metal_Hydrolase"/>
</dbReference>
<organism evidence="10 11">
    <name type="scientific">Oceanobacillus piezotolerans</name>
    <dbReference type="NCBI Taxonomy" id="2448030"/>
    <lineage>
        <taxon>Bacteria</taxon>
        <taxon>Bacillati</taxon>
        <taxon>Bacillota</taxon>
        <taxon>Bacilli</taxon>
        <taxon>Bacillales</taxon>
        <taxon>Bacillaceae</taxon>
        <taxon>Oceanobacillus</taxon>
    </lineage>
</organism>
<keyword evidence="11" id="KW-1185">Reference proteome</keyword>
<feature type="modified residue" description="N6-carboxylysine" evidence="8">
    <location>
        <position position="143"/>
    </location>
</feature>
<evidence type="ECO:0000256" key="6">
    <source>
        <dbReference type="ARBA" id="ARBA00055040"/>
    </source>
</evidence>
<dbReference type="EMBL" id="RCHR01000009">
    <property type="protein sequence ID" value="RLL41162.1"/>
    <property type="molecule type" value="Genomic_DNA"/>
</dbReference>
<dbReference type="Proteomes" id="UP000270219">
    <property type="component" value="Unassembled WGS sequence"/>
</dbReference>
<evidence type="ECO:0000256" key="8">
    <source>
        <dbReference type="PIRSR" id="PIRSR611778-50"/>
    </source>
</evidence>
<feature type="domain" description="Amidohydrolase-related" evidence="9">
    <location>
        <begin position="49"/>
        <end position="432"/>
    </location>
</feature>
<comment type="PTM">
    <text evidence="8">Carbamylation allows a single lysine to coordinate two divalent metal cations.</text>
</comment>
<comment type="similarity">
    <text evidence="2">Belongs to the metallo-dependent hydrolases superfamily. Hydantoinase/dihydropyrimidinase family.</text>
</comment>
<dbReference type="SUPFAM" id="SSF51338">
    <property type="entry name" value="Composite domain of metallo-dependent hydrolases"/>
    <property type="match status" value="1"/>
</dbReference>
<name>A0A498D6N6_9BACI</name>
<dbReference type="InterPro" id="IPR011059">
    <property type="entry name" value="Metal-dep_hydrolase_composite"/>
</dbReference>
<dbReference type="PANTHER" id="PTHR11647">
    <property type="entry name" value="HYDRANTOINASE/DIHYDROPYRIMIDINASE FAMILY MEMBER"/>
    <property type="match status" value="1"/>
</dbReference>
<dbReference type="RefSeq" id="WP_121524824.1">
    <property type="nucleotide sequence ID" value="NZ_RCHR01000009.1"/>
</dbReference>
<evidence type="ECO:0000256" key="3">
    <source>
        <dbReference type="ARBA" id="ARBA00022553"/>
    </source>
</evidence>
<dbReference type="GO" id="GO:0016812">
    <property type="term" value="F:hydrolase activity, acting on carbon-nitrogen (but not peptide) bonds, in cyclic amides"/>
    <property type="evidence" value="ECO:0007669"/>
    <property type="project" value="TreeGrafter"/>
</dbReference>
<evidence type="ECO:0000313" key="11">
    <source>
        <dbReference type="Proteomes" id="UP000270219"/>
    </source>
</evidence>
<proteinExistence type="inferred from homology"/>
<dbReference type="GO" id="GO:0005829">
    <property type="term" value="C:cytosol"/>
    <property type="evidence" value="ECO:0007669"/>
    <property type="project" value="TreeGrafter"/>
</dbReference>
<dbReference type="Pfam" id="PF01979">
    <property type="entry name" value="Amidohydro_1"/>
    <property type="match status" value="1"/>
</dbReference>
<reference evidence="10 11" key="1">
    <citation type="submission" date="2018-10" db="EMBL/GenBank/DDBJ databases">
        <title>Oceanobacillus sp. YLB-02 draft genome.</title>
        <authorList>
            <person name="Yu L."/>
        </authorList>
    </citation>
    <scope>NUCLEOTIDE SEQUENCE [LARGE SCALE GENOMIC DNA]</scope>
    <source>
        <strain evidence="10 11">YLB-02</strain>
    </source>
</reference>
<dbReference type="InterPro" id="IPR050378">
    <property type="entry name" value="Metallo-dep_Hydrolases_sf"/>
</dbReference>
<evidence type="ECO:0000313" key="10">
    <source>
        <dbReference type="EMBL" id="RLL41162.1"/>
    </source>
</evidence>
<dbReference type="FunFam" id="3.20.20.140:FF:000217">
    <property type="entry name" value="Dihydropyrimidinase-related protein 1"/>
    <property type="match status" value="1"/>
</dbReference>
<accession>A0A498D6N6</accession>
<dbReference type="AlphaFoldDB" id="A0A498D6N6"/>
<evidence type="ECO:0000256" key="4">
    <source>
        <dbReference type="ARBA" id="ARBA00022723"/>
    </source>
</evidence>
<keyword evidence="4" id="KW-0479">Metal-binding</keyword>
<dbReference type="PANTHER" id="PTHR11647:SF1">
    <property type="entry name" value="COLLAPSIN RESPONSE MEDIATOR PROTEIN"/>
    <property type="match status" value="1"/>
</dbReference>
<dbReference type="CDD" id="cd01314">
    <property type="entry name" value="D-HYD"/>
    <property type="match status" value="1"/>
</dbReference>
<evidence type="ECO:0000256" key="5">
    <source>
        <dbReference type="ARBA" id="ARBA00022801"/>
    </source>
</evidence>
<evidence type="ECO:0000256" key="7">
    <source>
        <dbReference type="ARBA" id="ARBA00068457"/>
    </source>
</evidence>
<comment type="cofactor">
    <cofactor evidence="1">
        <name>Zn(2+)</name>
        <dbReference type="ChEBI" id="CHEBI:29105"/>
    </cofactor>
</comment>
<dbReference type="InterPro" id="IPR006680">
    <property type="entry name" value="Amidohydro-rel"/>
</dbReference>
<dbReference type="Gene3D" id="2.30.40.10">
    <property type="entry name" value="Urease, subunit C, domain 1"/>
    <property type="match status" value="1"/>
</dbReference>
<keyword evidence="5 10" id="KW-0378">Hydrolase</keyword>
<dbReference type="Gene3D" id="3.20.20.140">
    <property type="entry name" value="Metal-dependent hydrolases"/>
    <property type="match status" value="1"/>
</dbReference>
<dbReference type="SUPFAM" id="SSF51556">
    <property type="entry name" value="Metallo-dependent hydrolases"/>
    <property type="match status" value="1"/>
</dbReference>
<keyword evidence="3" id="KW-0597">Phosphoprotein</keyword>
<protein>
    <recommendedName>
        <fullName evidence="7">D-hydantoinase</fullName>
    </recommendedName>
</protein>
<dbReference type="GO" id="GO:0046872">
    <property type="term" value="F:metal ion binding"/>
    <property type="evidence" value="ECO:0007669"/>
    <property type="project" value="UniProtKB-KW"/>
</dbReference>
<dbReference type="OrthoDB" id="9765462at2"/>
<evidence type="ECO:0000256" key="2">
    <source>
        <dbReference type="ARBA" id="ARBA00008829"/>
    </source>
</evidence>